<protein>
    <submittedName>
        <fullName evidence="1">Uncharacterized protein</fullName>
    </submittedName>
</protein>
<dbReference type="EMBL" id="KZ613955">
    <property type="protein sequence ID" value="PMD33783.1"/>
    <property type="molecule type" value="Genomic_DNA"/>
</dbReference>
<proteinExistence type="predicted"/>
<gene>
    <name evidence="1" type="ORF">L207DRAFT_146253</name>
</gene>
<keyword evidence="2" id="KW-1185">Reference proteome</keyword>
<accession>A0A2J6R5I0</accession>
<reference evidence="1 2" key="1">
    <citation type="submission" date="2016-04" db="EMBL/GenBank/DDBJ databases">
        <title>A degradative enzymes factory behind the ericoid mycorrhizal symbiosis.</title>
        <authorList>
            <consortium name="DOE Joint Genome Institute"/>
            <person name="Martino E."/>
            <person name="Morin E."/>
            <person name="Grelet G."/>
            <person name="Kuo A."/>
            <person name="Kohler A."/>
            <person name="Daghino S."/>
            <person name="Barry K."/>
            <person name="Choi C."/>
            <person name="Cichocki N."/>
            <person name="Clum A."/>
            <person name="Copeland A."/>
            <person name="Hainaut M."/>
            <person name="Haridas S."/>
            <person name="Labutti K."/>
            <person name="Lindquist E."/>
            <person name="Lipzen A."/>
            <person name="Khouja H.-R."/>
            <person name="Murat C."/>
            <person name="Ohm R."/>
            <person name="Olson A."/>
            <person name="Spatafora J."/>
            <person name="Veneault-Fourrey C."/>
            <person name="Henrissat B."/>
            <person name="Grigoriev I."/>
            <person name="Martin F."/>
            <person name="Perotto S."/>
        </authorList>
    </citation>
    <scope>NUCLEOTIDE SEQUENCE [LARGE SCALE GENOMIC DNA]</scope>
    <source>
        <strain evidence="1 2">F</strain>
    </source>
</reference>
<sequence>MILQYNVSAFCCRSHRKISHAPIHLLCSRFLLSISSALIASFLQLPSNRISIPRRRKALIDVIYQPLARSLVSPGNRNHPCP</sequence>
<name>A0A2J6R5I0_HYAVF</name>
<dbReference type="AlphaFoldDB" id="A0A2J6R5I0"/>
<organism evidence="1 2">
    <name type="scientific">Hyaloscypha variabilis (strain UAMH 11265 / GT02V1 / F)</name>
    <name type="common">Meliniomyces variabilis</name>
    <dbReference type="NCBI Taxonomy" id="1149755"/>
    <lineage>
        <taxon>Eukaryota</taxon>
        <taxon>Fungi</taxon>
        <taxon>Dikarya</taxon>
        <taxon>Ascomycota</taxon>
        <taxon>Pezizomycotina</taxon>
        <taxon>Leotiomycetes</taxon>
        <taxon>Helotiales</taxon>
        <taxon>Hyaloscyphaceae</taxon>
        <taxon>Hyaloscypha</taxon>
        <taxon>Hyaloscypha variabilis</taxon>
    </lineage>
</organism>
<dbReference type="Proteomes" id="UP000235786">
    <property type="component" value="Unassembled WGS sequence"/>
</dbReference>
<evidence type="ECO:0000313" key="1">
    <source>
        <dbReference type="EMBL" id="PMD33783.1"/>
    </source>
</evidence>
<evidence type="ECO:0000313" key="2">
    <source>
        <dbReference type="Proteomes" id="UP000235786"/>
    </source>
</evidence>